<dbReference type="EMBL" id="FWWR01000009">
    <property type="protein sequence ID" value="SMB87258.1"/>
    <property type="molecule type" value="Genomic_DNA"/>
</dbReference>
<dbReference type="OrthoDB" id="6315255at2"/>
<organism evidence="3 4">
    <name type="scientific">Peptoniphilus asaccharolyticus DSM 20463</name>
    <dbReference type="NCBI Taxonomy" id="573058"/>
    <lineage>
        <taxon>Bacteria</taxon>
        <taxon>Bacillati</taxon>
        <taxon>Bacillota</taxon>
        <taxon>Tissierellia</taxon>
        <taxon>Tissierellales</taxon>
        <taxon>Peptoniphilaceae</taxon>
        <taxon>Peptoniphilus</taxon>
    </lineage>
</organism>
<dbReference type="SMART" id="SM00530">
    <property type="entry name" value="HTH_XRE"/>
    <property type="match status" value="1"/>
</dbReference>
<dbReference type="Proteomes" id="UP000192368">
    <property type="component" value="Unassembled WGS sequence"/>
</dbReference>
<dbReference type="InterPro" id="IPR010982">
    <property type="entry name" value="Lambda_DNA-bd_dom_sf"/>
</dbReference>
<dbReference type="InterPro" id="IPR001387">
    <property type="entry name" value="Cro/C1-type_HTH"/>
</dbReference>
<evidence type="ECO:0000313" key="4">
    <source>
        <dbReference type="Proteomes" id="UP000192368"/>
    </source>
</evidence>
<gene>
    <name evidence="3" type="ORF">SAMN00017477_1065</name>
</gene>
<evidence type="ECO:0000259" key="2">
    <source>
        <dbReference type="PROSITE" id="PS50943"/>
    </source>
</evidence>
<dbReference type="GO" id="GO:0003677">
    <property type="term" value="F:DNA binding"/>
    <property type="evidence" value="ECO:0007669"/>
    <property type="project" value="UniProtKB-KW"/>
</dbReference>
<dbReference type="SUPFAM" id="SSF47413">
    <property type="entry name" value="lambda repressor-like DNA-binding domains"/>
    <property type="match status" value="1"/>
</dbReference>
<keyword evidence="4" id="KW-1185">Reference proteome</keyword>
<dbReference type="AlphaFoldDB" id="A0A1W1V1S6"/>
<keyword evidence="1 3" id="KW-0238">DNA-binding</keyword>
<dbReference type="PANTHER" id="PTHR46558:SF11">
    <property type="entry name" value="HTH-TYPE TRANSCRIPTIONAL REGULATOR XRE"/>
    <property type="match status" value="1"/>
</dbReference>
<sequence length="69" mass="7824">MSLQSIRESHKLSQQDMAKNLNIAVSTYCQYETGKRNIPKNTAEKIANILNVNINDIFLPIKFAISKSK</sequence>
<dbReference type="RefSeq" id="WP_084230666.1">
    <property type="nucleotide sequence ID" value="NZ_FWWR01000009.1"/>
</dbReference>
<reference evidence="4" key="1">
    <citation type="submission" date="2017-04" db="EMBL/GenBank/DDBJ databases">
        <authorList>
            <person name="Varghese N."/>
            <person name="Submissions S."/>
        </authorList>
    </citation>
    <scope>NUCLEOTIDE SEQUENCE [LARGE SCALE GENOMIC DNA]</scope>
    <source>
        <strain evidence="4">DSM 20463</strain>
    </source>
</reference>
<evidence type="ECO:0000256" key="1">
    <source>
        <dbReference type="ARBA" id="ARBA00023125"/>
    </source>
</evidence>
<protein>
    <submittedName>
        <fullName evidence="3">DNA-binding transcriptional regulator, XRE-family HTH domain</fullName>
    </submittedName>
</protein>
<dbReference type="PANTHER" id="PTHR46558">
    <property type="entry name" value="TRACRIPTIONAL REGULATORY PROTEIN-RELATED-RELATED"/>
    <property type="match status" value="1"/>
</dbReference>
<feature type="domain" description="HTH cro/C1-type" evidence="2">
    <location>
        <begin position="3"/>
        <end position="57"/>
    </location>
</feature>
<dbReference type="CDD" id="cd00093">
    <property type="entry name" value="HTH_XRE"/>
    <property type="match status" value="1"/>
</dbReference>
<evidence type="ECO:0000313" key="3">
    <source>
        <dbReference type="EMBL" id="SMB87258.1"/>
    </source>
</evidence>
<dbReference type="STRING" id="573058.SAMN00017477_1065"/>
<proteinExistence type="predicted"/>
<dbReference type="Pfam" id="PF01381">
    <property type="entry name" value="HTH_3"/>
    <property type="match status" value="1"/>
</dbReference>
<dbReference type="Gene3D" id="1.10.260.40">
    <property type="entry name" value="lambda repressor-like DNA-binding domains"/>
    <property type="match status" value="1"/>
</dbReference>
<accession>A0A1W1V1S6</accession>
<dbReference type="PROSITE" id="PS50943">
    <property type="entry name" value="HTH_CROC1"/>
    <property type="match status" value="1"/>
</dbReference>
<name>A0A1W1V1S6_PEPAS</name>